<comment type="similarity">
    <text evidence="1">Belongs to the outer membrane factor (OMF) (TC 1.B.17) family.</text>
</comment>
<dbReference type="KEGG" id="pbor:BSF38_03182"/>
<gene>
    <name evidence="5" type="primary">czcC_4</name>
    <name evidence="5" type="ORF">BSF38_03182</name>
</gene>
<name>A0A1U7CRT1_9BACT</name>
<feature type="compositionally biased region" description="Polar residues" evidence="3">
    <location>
        <begin position="54"/>
        <end position="68"/>
    </location>
</feature>
<dbReference type="SUPFAM" id="SSF56954">
    <property type="entry name" value="Outer membrane efflux proteins (OEP)"/>
    <property type="match status" value="1"/>
</dbReference>
<keyword evidence="4" id="KW-0732">Signal</keyword>
<dbReference type="AlphaFoldDB" id="A0A1U7CRT1"/>
<dbReference type="Gene3D" id="1.20.1600.10">
    <property type="entry name" value="Outer membrane efflux proteins (OEP)"/>
    <property type="match status" value="1"/>
</dbReference>
<evidence type="ECO:0000313" key="6">
    <source>
        <dbReference type="Proteomes" id="UP000186309"/>
    </source>
</evidence>
<feature type="signal peptide" evidence="4">
    <location>
        <begin position="1"/>
        <end position="30"/>
    </location>
</feature>
<keyword evidence="2" id="KW-0175">Coiled coil</keyword>
<dbReference type="GO" id="GO:0015562">
    <property type="term" value="F:efflux transmembrane transporter activity"/>
    <property type="evidence" value="ECO:0007669"/>
    <property type="project" value="InterPro"/>
</dbReference>
<evidence type="ECO:0000313" key="5">
    <source>
        <dbReference type="EMBL" id="APW61657.1"/>
    </source>
</evidence>
<evidence type="ECO:0000256" key="3">
    <source>
        <dbReference type="SAM" id="MobiDB-lite"/>
    </source>
</evidence>
<evidence type="ECO:0000256" key="2">
    <source>
        <dbReference type="SAM" id="Coils"/>
    </source>
</evidence>
<dbReference type="InterPro" id="IPR010131">
    <property type="entry name" value="MdtP/NodT-like"/>
</dbReference>
<dbReference type="InterPro" id="IPR003423">
    <property type="entry name" value="OMP_efflux"/>
</dbReference>
<keyword evidence="6" id="KW-1185">Reference proteome</keyword>
<sequence length="537" mass="58725">MKRRIPDLRSTWFRVLGPLVAWSIVATASAQDASSGSGKLIERPNLGPIAPGSLDSNLPPSGSLQPNPFSIDPGIIGGRRRSGRIPRPGARGFSESNVGGPPALPDPLPGVAPPEPSDGPPVGDISDLVNQDGPADGLTLDAALDRLKTANLDVLALKYELPQAQADILTAGLRANPLLYFDTQFIPYGTFNTRLPGGPTQYDVNITYPLDVSHKRQARVAVACAAKRVLEAQFADVARRQIANVYRSFVDLQSARIGLRALETLIQQQEDVLKQVRRGAGPKKKSALEAEKLEIELAKSRAGLNDARDSLADAQEALGLLLALPPDETERLEPRGRLRALHPPLPSRDDMIRAAQANRPDLAAARLGIRRADSEVRLARANRLDDVYLFYDPFTYQDNHPFQAASARSWALGVTFPVPLFNRNQGNISKAQSNLGQSHAEVTALERRLASEVRQAYREFVAARESLILVERSVLPRARFALDQAVSRFLAGDLEVGDYLDELEDDADSARLYRDAVFRYRRSMLDINTAVGVRLMP</sequence>
<evidence type="ECO:0000256" key="4">
    <source>
        <dbReference type="SAM" id="SignalP"/>
    </source>
</evidence>
<organism evidence="5 6">
    <name type="scientific">Paludisphaera borealis</name>
    <dbReference type="NCBI Taxonomy" id="1387353"/>
    <lineage>
        <taxon>Bacteria</taxon>
        <taxon>Pseudomonadati</taxon>
        <taxon>Planctomycetota</taxon>
        <taxon>Planctomycetia</taxon>
        <taxon>Isosphaerales</taxon>
        <taxon>Isosphaeraceae</taxon>
        <taxon>Paludisphaera</taxon>
    </lineage>
</organism>
<dbReference type="EMBL" id="CP019082">
    <property type="protein sequence ID" value="APW61657.1"/>
    <property type="molecule type" value="Genomic_DNA"/>
</dbReference>
<protein>
    <submittedName>
        <fullName evidence="5">Cobalt-zinc-cadmium resistance protein CzcC</fullName>
    </submittedName>
</protein>
<evidence type="ECO:0000256" key="1">
    <source>
        <dbReference type="ARBA" id="ARBA00007613"/>
    </source>
</evidence>
<dbReference type="PANTHER" id="PTHR30203:SF24">
    <property type="entry name" value="BLR4935 PROTEIN"/>
    <property type="match status" value="1"/>
</dbReference>
<feature type="region of interest" description="Disordered" evidence="3">
    <location>
        <begin position="33"/>
        <end position="133"/>
    </location>
</feature>
<dbReference type="PANTHER" id="PTHR30203">
    <property type="entry name" value="OUTER MEMBRANE CATION EFFLUX PROTEIN"/>
    <property type="match status" value="1"/>
</dbReference>
<dbReference type="Pfam" id="PF02321">
    <property type="entry name" value="OEP"/>
    <property type="match status" value="1"/>
</dbReference>
<proteinExistence type="inferred from homology"/>
<dbReference type="OrthoDB" id="9791261at2"/>
<dbReference type="Proteomes" id="UP000186309">
    <property type="component" value="Chromosome"/>
</dbReference>
<dbReference type="RefSeq" id="WP_083712982.1">
    <property type="nucleotide sequence ID" value="NZ_CP019082.1"/>
</dbReference>
<feature type="chain" id="PRO_5011962189" evidence="4">
    <location>
        <begin position="31"/>
        <end position="537"/>
    </location>
</feature>
<feature type="compositionally biased region" description="Pro residues" evidence="3">
    <location>
        <begin position="102"/>
        <end position="119"/>
    </location>
</feature>
<feature type="coiled-coil region" evidence="2">
    <location>
        <begin position="259"/>
        <end position="310"/>
    </location>
</feature>
<dbReference type="STRING" id="1387353.BSF38_03182"/>
<reference evidence="6" key="1">
    <citation type="submission" date="2016-12" db="EMBL/GenBank/DDBJ databases">
        <title>Comparative genomics of four Isosphaeraceae planctomycetes: a common pool of plasmids and glycoside hydrolase genes.</title>
        <authorList>
            <person name="Ivanova A."/>
        </authorList>
    </citation>
    <scope>NUCLEOTIDE SEQUENCE [LARGE SCALE GENOMIC DNA]</scope>
    <source>
        <strain evidence="6">PX4</strain>
    </source>
</reference>
<accession>A0A1U7CRT1</accession>